<dbReference type="RefSeq" id="WP_138193361.1">
    <property type="nucleotide sequence ID" value="NZ_VCIW01000003.1"/>
</dbReference>
<dbReference type="NCBIfam" id="TIGR04001">
    <property type="entry name" value="thiol_BshB1"/>
    <property type="match status" value="1"/>
</dbReference>
<proteinExistence type="predicted"/>
<dbReference type="SUPFAM" id="SSF102588">
    <property type="entry name" value="LmbE-like"/>
    <property type="match status" value="1"/>
</dbReference>
<dbReference type="Gene3D" id="3.40.50.10320">
    <property type="entry name" value="LmbE-like"/>
    <property type="match status" value="1"/>
</dbReference>
<sequence length="235" mass="25959">MAKRNEAEALDLLVFGAHPDDAEIGMAGTMAKHAAAGLRVGVCDLTRAELSSNGNPTLRAEEAEAASRALGLAYRSNLGLPDRGLVGDAEQLARVVREIRERRPRFVFAPYWKDRHPDHVACSALIEAAAFNAKLRRWMPDVPAWTIERLYFYFINDTDRADVAVDVTDYYEAKTASLAAYRSQFEPSDADAVATPLTQGYLRKVEQRDSLLGNALGVRYAEGFAAKQPQLLTLF</sequence>
<dbReference type="InterPro" id="IPR023842">
    <property type="entry name" value="Bacillithiol_biosynth_BshB1"/>
</dbReference>
<dbReference type="Proteomes" id="UP000309676">
    <property type="component" value="Unassembled WGS sequence"/>
</dbReference>
<dbReference type="GO" id="GO:0016811">
    <property type="term" value="F:hydrolase activity, acting on carbon-nitrogen (but not peptide) bonds, in linear amides"/>
    <property type="evidence" value="ECO:0007669"/>
    <property type="project" value="TreeGrafter"/>
</dbReference>
<dbReference type="PANTHER" id="PTHR12993:SF30">
    <property type="entry name" value="N-ACETYL-ALPHA-D-GLUCOSAMINYL L-MALATE DEACETYLASE 1"/>
    <property type="match status" value="1"/>
</dbReference>
<dbReference type="Pfam" id="PF02585">
    <property type="entry name" value="PIG-L"/>
    <property type="match status" value="1"/>
</dbReference>
<name>A0A5R9GG50_9BACL</name>
<comment type="caution">
    <text evidence="1">The sequence shown here is derived from an EMBL/GenBank/DDBJ whole genome shotgun (WGS) entry which is preliminary data.</text>
</comment>
<accession>A0A5R9GG50</accession>
<dbReference type="InterPro" id="IPR024078">
    <property type="entry name" value="LmbE-like_dom_sf"/>
</dbReference>
<evidence type="ECO:0000313" key="2">
    <source>
        <dbReference type="Proteomes" id="UP000309676"/>
    </source>
</evidence>
<evidence type="ECO:0000313" key="1">
    <source>
        <dbReference type="EMBL" id="TLS53120.1"/>
    </source>
</evidence>
<dbReference type="AlphaFoldDB" id="A0A5R9GG50"/>
<dbReference type="OrthoDB" id="9778719at2"/>
<reference evidence="1 2" key="1">
    <citation type="submission" date="2019-05" db="EMBL/GenBank/DDBJ databases">
        <authorList>
            <person name="Narsing Rao M.P."/>
            <person name="Li W.J."/>
        </authorList>
    </citation>
    <scope>NUCLEOTIDE SEQUENCE [LARGE SCALE GENOMIC DNA]</scope>
    <source>
        <strain evidence="1 2">SYSU_K30003</strain>
    </source>
</reference>
<dbReference type="GO" id="GO:0019213">
    <property type="term" value="F:deacetylase activity"/>
    <property type="evidence" value="ECO:0007669"/>
    <property type="project" value="InterPro"/>
</dbReference>
<protein>
    <submittedName>
        <fullName evidence="1">Bacillithiol biosynthesis deacetylase BshB1</fullName>
    </submittedName>
</protein>
<dbReference type="InterPro" id="IPR003737">
    <property type="entry name" value="GlcNAc_PI_deacetylase-related"/>
</dbReference>
<organism evidence="1 2">
    <name type="scientific">Paenibacillus antri</name>
    <dbReference type="NCBI Taxonomy" id="2582848"/>
    <lineage>
        <taxon>Bacteria</taxon>
        <taxon>Bacillati</taxon>
        <taxon>Bacillota</taxon>
        <taxon>Bacilli</taxon>
        <taxon>Bacillales</taxon>
        <taxon>Paenibacillaceae</taxon>
        <taxon>Paenibacillus</taxon>
    </lineage>
</organism>
<dbReference type="GO" id="GO:0071793">
    <property type="term" value="P:bacillithiol biosynthetic process"/>
    <property type="evidence" value="ECO:0007669"/>
    <property type="project" value="InterPro"/>
</dbReference>
<dbReference type="EMBL" id="VCIW01000003">
    <property type="protein sequence ID" value="TLS53120.1"/>
    <property type="molecule type" value="Genomic_DNA"/>
</dbReference>
<gene>
    <name evidence="1" type="primary">bshB1</name>
    <name evidence="1" type="ORF">FE782_07075</name>
</gene>
<dbReference type="PANTHER" id="PTHR12993">
    <property type="entry name" value="N-ACETYLGLUCOSAMINYL-PHOSPHATIDYLINOSITOL DE-N-ACETYLASE-RELATED"/>
    <property type="match status" value="1"/>
</dbReference>
<keyword evidence="2" id="KW-1185">Reference proteome</keyword>